<evidence type="ECO:0000313" key="1">
    <source>
        <dbReference type="EMBL" id="AKE63800.1"/>
    </source>
</evidence>
<evidence type="ECO:0000313" key="2">
    <source>
        <dbReference type="Proteomes" id="UP000034103"/>
    </source>
</evidence>
<reference evidence="1 2" key="1">
    <citation type="journal article" date="2015" name="Genome Announc.">
        <title>Complete Genome Sequence of Microcystis aeruginosa NIES-2549, a Bloom-Forming Cyanobacterium from Lake Kasumigaura, Japan.</title>
        <authorList>
            <person name="Yamaguchi H."/>
            <person name="Suzuki S."/>
            <person name="Tanabe Y."/>
            <person name="Osana Y."/>
            <person name="Shimura Y."/>
            <person name="Ishida K."/>
            <person name="Kawachi M."/>
        </authorList>
    </citation>
    <scope>NUCLEOTIDE SEQUENCE [LARGE SCALE GENOMIC DNA]</scope>
    <source>
        <strain evidence="1 2">NIES-2549</strain>
    </source>
</reference>
<accession>A0A0F6RKG7</accession>
<dbReference type="EMBL" id="CP011304">
    <property type="protein sequence ID" value="AKE63800.1"/>
    <property type="molecule type" value="Genomic_DNA"/>
</dbReference>
<organism evidence="1 2">
    <name type="scientific">Microcystis aeruginosa NIES-2549</name>
    <dbReference type="NCBI Taxonomy" id="1641812"/>
    <lineage>
        <taxon>Bacteria</taxon>
        <taxon>Bacillati</taxon>
        <taxon>Cyanobacteriota</taxon>
        <taxon>Cyanophyceae</taxon>
        <taxon>Oscillatoriophycideae</taxon>
        <taxon>Chroococcales</taxon>
        <taxon>Microcystaceae</taxon>
        <taxon>Microcystis</taxon>
    </lineage>
</organism>
<proteinExistence type="predicted"/>
<protein>
    <submittedName>
        <fullName evidence="1">Uncharacterized protein</fullName>
    </submittedName>
</protein>
<name>A0A0F6RKG7_MICAE</name>
<gene>
    <name evidence="1" type="ORF">MYAER_1444</name>
</gene>
<dbReference type="HOGENOM" id="CLU_3137649_0_0_3"/>
<dbReference type="Proteomes" id="UP000034103">
    <property type="component" value="Chromosome"/>
</dbReference>
<sequence length="49" mass="5625">MGFRRLVRHSFYQLSASGGKRQEAIGKWGSGEFQLKSQHPKTPIHPQYP</sequence>
<dbReference type="AlphaFoldDB" id="A0A0F6RKG7"/>